<sequence>MKSIFRLFASPISLVQLFPRGIAALPFGDARPSRPWKRSAAWLAILAVGAWVPMAARGQVSVELTDDTYIDSNAPDSTHGSDVSMFIFDDDAGGGTVVLLRFTNSLGGGVSVTSAELQLDVLDCGGGVGCGAGAEVQIRAVDANATWNEATVSFNTRPALDDQIAAVNGTMAASGLEDTFDVTSIIQAMVSEGRSSFDLQISAASGPGRSGKRITSQDWKTKESGTRGRLLIDTVVSTLTGAPPTQEARGVFDNITWDTAEPISVGGGEFRHRWQLLHPGGIMNLAFTMSYAPDMETRTPFNTGRQMFPPADGVRAFQSNAVMRLIEVRDTSVEPAVRFVNMMLYDNLFVFEPQGKGGFRATGPIRFELRKLNDGFYVMAPDNELVYIFRKSGGDIDQPGRTLVWMGEVAYILDRNGNRLSFTYNDDHLPTKIDDGMGRELNFTYNDSVDREERHLMQVDDGAGRTITFHYDTCNGGAGTKLSGFTDARGQMTTFAYTGTGEEDCYLLQSFTKPRGNSPIDQDWTTNPSGIHAIQAQRDPFDNETTFSYTPGARGTSEVAVTYPDSSQRQFQHERDRFPTTSTNDVGSTIDLVYNSDFQPTSFSNRADDVSSLTYEPNSGKKAAFTNAEGHTQTDSYTAQPQTFTHPDNSDTVDFTFQNRTRRDYADGSFETFAYDANGNLTSRTDRGGFQWTFQYNGRGQLTRLANPLGGNRDYTYANDGTLSTYTDSDVGVTTYNYDTFKRMTRSDLPGGDQVSYAYDAEDHLTSFTDENDETYTYGYDANGVLTQITDPASMVTTYGIDALDRIASITDRLGKTTTITFDSMGRTASTTDANGITTSYSYDSRGWATDTTSGGQTFSSTYDAHGRPLTITSPLGRTKAYAYNRVGQLTGITDELNRTTTVARDPMGRIGSITDPLTRTKSYSYDPRGMLSEVTTPLGSRAQYSYDGMQQLDELTDLNGNVWDRDVTTMGRAAVDTDPLGNGTQYGYDERGRQETVTYPDSRTLQRTFDGRGRVTREQYTDGTDLNFTYDALGRMLTTDDLTLTWDAEGRVTSSTDDRGILFGASYDDGGRLASISYDDGLFTVTYTYDPVTELVTQVSDSLTNTTLDLTYDNDFRLVGVTRPNGVNTTLEWDAASRMSRIRHGSIVDRRYTRDAAGQITGIEVDEPLTPGLQGFEGTEDFSYDSAAQVTSDGYAYDLRGRQTTRRGTAQVWDDAGRLASIGTITFNYNGIGELVSRTESGVTRRFYRNYGIRLDPIVAERDDNAQQFVRFYVWTPDGDLLYAIDPIDGNAVSHYHFDATGSTIALTDAAGAVTDAYAYAPYGRVVARQGASTQPFTFVGEKGVRREGEHLYHMRARFYDSVTARFLSRDPAPPDLQRPITLNPYQYAFDNPISHIDPTGNDAAASNTEINRNPQTNTELMDSLKQVVATDVEVRNRGHDTNDYGWNPFYSAGSKRNYAMIDTFGFDEVQKNKNLSQFLCHGVAEAIVEAINNANIVFNGGPVVASQIKRSGYVTATHWAVIVSWRDASNTKVGLGYKRHTVIIDLHATLDVNNPKIQTEQQWGPNTEGEGGVSFHMRDALLEDVLFDKAQREKASTDN</sequence>
<proteinExistence type="predicted"/>
<dbReference type="EMBL" id="CP071793">
    <property type="protein sequence ID" value="QTD54264.1"/>
    <property type="molecule type" value="Genomic_DNA"/>
</dbReference>
<dbReference type="SUPFAM" id="SSF69304">
    <property type="entry name" value="Tricorn protease N-terminal domain"/>
    <property type="match status" value="1"/>
</dbReference>
<name>A0A8A4TYU1_SULCO</name>
<evidence type="ECO:0000256" key="1">
    <source>
        <dbReference type="ARBA" id="ARBA00004613"/>
    </source>
</evidence>
<dbReference type="InterPro" id="IPR050708">
    <property type="entry name" value="T6SS_VgrG/RHS"/>
</dbReference>
<evidence type="ECO:0000313" key="7">
    <source>
        <dbReference type="EMBL" id="QTD54264.1"/>
    </source>
</evidence>
<dbReference type="NCBIfam" id="TIGR01643">
    <property type="entry name" value="YD_repeat_2x"/>
    <property type="match status" value="6"/>
</dbReference>
<dbReference type="KEGG" id="scor:J3U87_17605"/>
<dbReference type="InterPro" id="IPR031325">
    <property type="entry name" value="RHS_repeat"/>
</dbReference>
<keyword evidence="3" id="KW-0732">Signal</keyword>
<dbReference type="NCBIfam" id="TIGR03696">
    <property type="entry name" value="Rhs_assc_core"/>
    <property type="match status" value="1"/>
</dbReference>
<feature type="domain" description="Teneurin-like YD-shell" evidence="6">
    <location>
        <begin position="859"/>
        <end position="1003"/>
    </location>
</feature>
<dbReference type="InterPro" id="IPR056823">
    <property type="entry name" value="TEN-like_YD-shell"/>
</dbReference>
<dbReference type="PANTHER" id="PTHR32305:SF15">
    <property type="entry name" value="PROTEIN RHSA-RELATED"/>
    <property type="match status" value="1"/>
</dbReference>
<comment type="subcellular location">
    <subcellularLocation>
        <location evidence="1">Secreted</location>
    </subcellularLocation>
</comment>
<dbReference type="PANTHER" id="PTHR32305">
    <property type="match status" value="1"/>
</dbReference>
<evidence type="ECO:0000313" key="8">
    <source>
        <dbReference type="Proteomes" id="UP000663929"/>
    </source>
</evidence>
<feature type="domain" description="Teneurin-like YD-shell" evidence="6">
    <location>
        <begin position="1027"/>
        <end position="1143"/>
    </location>
</feature>
<dbReference type="InterPro" id="IPR055372">
    <property type="entry name" value="CBM96"/>
</dbReference>
<feature type="domain" description="Carbohydrate-binding module family 96" evidence="5">
    <location>
        <begin position="60"/>
        <end position="211"/>
    </location>
</feature>
<reference evidence="7" key="1">
    <citation type="submission" date="2021-03" db="EMBL/GenBank/DDBJ databases">
        <title>Acanthopleuribacteraceae sp. M133.</title>
        <authorList>
            <person name="Wang G."/>
        </authorList>
    </citation>
    <scope>NUCLEOTIDE SEQUENCE</scope>
    <source>
        <strain evidence="7">M133</strain>
    </source>
</reference>
<evidence type="ECO:0000256" key="4">
    <source>
        <dbReference type="ARBA" id="ARBA00022737"/>
    </source>
</evidence>
<evidence type="ECO:0000259" key="5">
    <source>
        <dbReference type="Pfam" id="PF24517"/>
    </source>
</evidence>
<dbReference type="GO" id="GO:0005576">
    <property type="term" value="C:extracellular region"/>
    <property type="evidence" value="ECO:0007669"/>
    <property type="project" value="UniProtKB-SubCell"/>
</dbReference>
<evidence type="ECO:0000259" key="6">
    <source>
        <dbReference type="Pfam" id="PF25023"/>
    </source>
</evidence>
<evidence type="ECO:0000256" key="2">
    <source>
        <dbReference type="ARBA" id="ARBA00022525"/>
    </source>
</evidence>
<feature type="domain" description="Teneurin-like YD-shell" evidence="6">
    <location>
        <begin position="1184"/>
        <end position="1395"/>
    </location>
</feature>
<dbReference type="InterPro" id="IPR006530">
    <property type="entry name" value="YD"/>
</dbReference>
<organism evidence="7 8">
    <name type="scientific">Sulfidibacter corallicola</name>
    <dbReference type="NCBI Taxonomy" id="2818388"/>
    <lineage>
        <taxon>Bacteria</taxon>
        <taxon>Pseudomonadati</taxon>
        <taxon>Acidobacteriota</taxon>
        <taxon>Holophagae</taxon>
        <taxon>Acanthopleuribacterales</taxon>
        <taxon>Acanthopleuribacteraceae</taxon>
        <taxon>Sulfidibacter</taxon>
    </lineage>
</organism>
<accession>A0A8A4TYU1</accession>
<dbReference type="Pfam" id="PF24517">
    <property type="entry name" value="CBM96"/>
    <property type="match status" value="1"/>
</dbReference>
<keyword evidence="2" id="KW-0964">Secreted</keyword>
<dbReference type="Gene3D" id="2.180.10.10">
    <property type="entry name" value="RHS repeat-associated core"/>
    <property type="match status" value="4"/>
</dbReference>
<gene>
    <name evidence="7" type="ORF">J3U87_17605</name>
</gene>
<dbReference type="Pfam" id="PF25023">
    <property type="entry name" value="TEN_YD-shell"/>
    <property type="match status" value="3"/>
</dbReference>
<dbReference type="InterPro" id="IPR022385">
    <property type="entry name" value="Rhs_assc_core"/>
</dbReference>
<evidence type="ECO:0000256" key="3">
    <source>
        <dbReference type="ARBA" id="ARBA00022729"/>
    </source>
</evidence>
<protein>
    <submittedName>
        <fullName evidence="7">RHS repeat protein</fullName>
    </submittedName>
</protein>
<dbReference type="Pfam" id="PF05593">
    <property type="entry name" value="RHS_repeat"/>
    <property type="match status" value="3"/>
</dbReference>
<keyword evidence="8" id="KW-1185">Reference proteome</keyword>
<dbReference type="Proteomes" id="UP000663929">
    <property type="component" value="Chromosome"/>
</dbReference>
<keyword evidence="4" id="KW-0677">Repeat</keyword>
<dbReference type="RefSeq" id="WP_237384361.1">
    <property type="nucleotide sequence ID" value="NZ_CP071793.1"/>
</dbReference>
<dbReference type="NCBIfam" id="NF033679">
    <property type="entry name" value="DNRLRE_dom"/>
    <property type="match status" value="1"/>
</dbReference>